<dbReference type="EMBL" id="CM042885">
    <property type="protein sequence ID" value="KAI4367223.1"/>
    <property type="molecule type" value="Genomic_DNA"/>
</dbReference>
<reference evidence="2" key="1">
    <citation type="journal article" date="2023" name="Front. Plant Sci.">
        <title>Chromosomal-level genome assembly of Melastoma candidum provides insights into trichome evolution.</title>
        <authorList>
            <person name="Zhong Y."/>
            <person name="Wu W."/>
            <person name="Sun C."/>
            <person name="Zou P."/>
            <person name="Liu Y."/>
            <person name="Dai S."/>
            <person name="Zhou R."/>
        </authorList>
    </citation>
    <scope>NUCLEOTIDE SEQUENCE [LARGE SCALE GENOMIC DNA]</scope>
</reference>
<sequence>MLSIYLGLGLHDKVELKFLEFYQRYNEKAEQVCRIMRQIKFDVGSDLMDRLDKILIKTFFCAARICIKWRLYNLCNLLGIISWKALFKPAFNNKQFDGIRNCIPKWNHGKGKKHV</sequence>
<proteinExistence type="predicted"/>
<gene>
    <name evidence="1" type="ORF">MLD38_022986</name>
</gene>
<evidence type="ECO:0000313" key="2">
    <source>
        <dbReference type="Proteomes" id="UP001057402"/>
    </source>
</evidence>
<comment type="caution">
    <text evidence="1">The sequence shown here is derived from an EMBL/GenBank/DDBJ whole genome shotgun (WGS) entry which is preliminary data.</text>
</comment>
<keyword evidence="2" id="KW-1185">Reference proteome</keyword>
<name>A0ACB9QU88_9MYRT</name>
<evidence type="ECO:0000313" key="1">
    <source>
        <dbReference type="EMBL" id="KAI4367223.1"/>
    </source>
</evidence>
<protein>
    <submittedName>
        <fullName evidence="1">Uncharacterized protein</fullName>
    </submittedName>
</protein>
<accession>A0ACB9QU88</accession>
<dbReference type="Proteomes" id="UP001057402">
    <property type="component" value="Chromosome 6"/>
</dbReference>
<organism evidence="1 2">
    <name type="scientific">Melastoma candidum</name>
    <dbReference type="NCBI Taxonomy" id="119954"/>
    <lineage>
        <taxon>Eukaryota</taxon>
        <taxon>Viridiplantae</taxon>
        <taxon>Streptophyta</taxon>
        <taxon>Embryophyta</taxon>
        <taxon>Tracheophyta</taxon>
        <taxon>Spermatophyta</taxon>
        <taxon>Magnoliopsida</taxon>
        <taxon>eudicotyledons</taxon>
        <taxon>Gunneridae</taxon>
        <taxon>Pentapetalae</taxon>
        <taxon>rosids</taxon>
        <taxon>malvids</taxon>
        <taxon>Myrtales</taxon>
        <taxon>Melastomataceae</taxon>
        <taxon>Melastomatoideae</taxon>
        <taxon>Melastomateae</taxon>
        <taxon>Melastoma</taxon>
    </lineage>
</organism>